<protein>
    <submittedName>
        <fullName evidence="2">Obg-like ATPase</fullName>
    </submittedName>
</protein>
<accession>A0ABR3XH69</accession>
<dbReference type="EMBL" id="JAVDPF010000018">
    <property type="protein sequence ID" value="KAL1874995.1"/>
    <property type="molecule type" value="Genomic_DNA"/>
</dbReference>
<feature type="transmembrane region" description="Helical" evidence="1">
    <location>
        <begin position="109"/>
        <end position="125"/>
    </location>
</feature>
<proteinExistence type="predicted"/>
<sequence length="176" mass="20039">MLMSVKHIVQRWLSDQLTRLGLPASYMEFPWPTLSDGTAFPREWLVFSPGSHEGMYESRLDPAAEAGRATSLSHWILRMLLLLDLVEYLVKKIRAAISFIRLKATKKNLLVLGFLLLGFYAYFTFTQPGHVKPSTDAVLEHGNLVERDLDMEITQNHTLYNFNDVVAAVEGPQVLY</sequence>
<keyword evidence="1" id="KW-1133">Transmembrane helix</keyword>
<comment type="caution">
    <text evidence="2">The sequence shown here is derived from an EMBL/GenBank/DDBJ whole genome shotgun (WGS) entry which is preliminary data.</text>
</comment>
<keyword evidence="1" id="KW-0812">Transmembrane</keyword>
<evidence type="ECO:0000256" key="1">
    <source>
        <dbReference type="SAM" id="Phobius"/>
    </source>
</evidence>
<gene>
    <name evidence="2" type="primary">OLA1_1</name>
    <name evidence="2" type="ORF">Plec18167_005663</name>
</gene>
<dbReference type="Proteomes" id="UP001583193">
    <property type="component" value="Unassembled WGS sequence"/>
</dbReference>
<reference evidence="2 3" key="1">
    <citation type="journal article" date="2024" name="IMA Fungus">
        <title>IMA Genome - F19 : A genome assembly and annotation guide to empower mycologists, including annotated draft genome sequences of Ceratocystis pirilliformis, Diaporthe australafricana, Fusarium ophioides, Paecilomyces lecythidis, and Sporothrix stenoceras.</title>
        <authorList>
            <person name="Aylward J."/>
            <person name="Wilson A.M."/>
            <person name="Visagie C.M."/>
            <person name="Spraker J."/>
            <person name="Barnes I."/>
            <person name="Buitendag C."/>
            <person name="Ceriani C."/>
            <person name="Del Mar Angel L."/>
            <person name="du Plessis D."/>
            <person name="Fuchs T."/>
            <person name="Gasser K."/>
            <person name="Kramer D."/>
            <person name="Li W."/>
            <person name="Munsamy K."/>
            <person name="Piso A."/>
            <person name="Price J.L."/>
            <person name="Sonnekus B."/>
            <person name="Thomas C."/>
            <person name="van der Nest A."/>
            <person name="van Dijk A."/>
            <person name="van Heerden A."/>
            <person name="van Vuuren N."/>
            <person name="Yilmaz N."/>
            <person name="Duong T.A."/>
            <person name="van der Merwe N.A."/>
            <person name="Wingfield M.J."/>
            <person name="Wingfield B.D."/>
        </authorList>
    </citation>
    <scope>NUCLEOTIDE SEQUENCE [LARGE SCALE GENOMIC DNA]</scope>
    <source>
        <strain evidence="2 3">CMW 18167</strain>
    </source>
</reference>
<keyword evidence="3" id="KW-1185">Reference proteome</keyword>
<evidence type="ECO:0000313" key="3">
    <source>
        <dbReference type="Proteomes" id="UP001583193"/>
    </source>
</evidence>
<organism evidence="2 3">
    <name type="scientific">Paecilomyces lecythidis</name>
    <dbReference type="NCBI Taxonomy" id="3004212"/>
    <lineage>
        <taxon>Eukaryota</taxon>
        <taxon>Fungi</taxon>
        <taxon>Dikarya</taxon>
        <taxon>Ascomycota</taxon>
        <taxon>Pezizomycotina</taxon>
        <taxon>Eurotiomycetes</taxon>
        <taxon>Eurotiomycetidae</taxon>
        <taxon>Eurotiales</taxon>
        <taxon>Thermoascaceae</taxon>
        <taxon>Paecilomyces</taxon>
    </lineage>
</organism>
<name>A0ABR3XH69_9EURO</name>
<keyword evidence="1" id="KW-0472">Membrane</keyword>
<evidence type="ECO:0000313" key="2">
    <source>
        <dbReference type="EMBL" id="KAL1874995.1"/>
    </source>
</evidence>